<reference evidence="2" key="1">
    <citation type="submission" date="2016-10" db="EMBL/GenBank/DDBJ databases">
        <authorList>
            <person name="Varghese N."/>
            <person name="Submissions S."/>
        </authorList>
    </citation>
    <scope>NUCLEOTIDE SEQUENCE [LARGE SCALE GENOMIC DNA]</scope>
    <source>
        <strain evidence="2">CGMCC 1.10118</strain>
    </source>
</reference>
<sequence length="240" mass="27263">MASYKILPLRNEGIDLEKIENRVENMSALESSADLRSGTLPRSLQTFRGEMCYVEYAQEEETEVTTLEGEDEPIKVADMYPIIFLGNGYVAYDANLPNQDVETEVVQMVSDLLDTDISYEAVEFDKDDLEGVVDQANKVREANFNPSNQKPNSVSARYLPGLQDTEIWHQYENDPMEKVRVDLPDQTTYNVSFYEKGKVTVHGRNIPVDVQVEVLRYITDEVVSNLDIGSFQKKLGGEFQ</sequence>
<organism evidence="1 2">
    <name type="scientific">Halobellus clavatus</name>
    <dbReference type="NCBI Taxonomy" id="660517"/>
    <lineage>
        <taxon>Archaea</taxon>
        <taxon>Methanobacteriati</taxon>
        <taxon>Methanobacteriota</taxon>
        <taxon>Stenosarchaea group</taxon>
        <taxon>Halobacteria</taxon>
        <taxon>Halobacteriales</taxon>
        <taxon>Haloferacaceae</taxon>
        <taxon>Halobellus</taxon>
    </lineage>
</organism>
<dbReference type="OrthoDB" id="350658at2157"/>
<evidence type="ECO:0000313" key="2">
    <source>
        <dbReference type="Proteomes" id="UP000199170"/>
    </source>
</evidence>
<gene>
    <name evidence="1" type="ORF">SAMN04487946_101562</name>
</gene>
<dbReference type="RefSeq" id="WP_139175594.1">
    <property type="nucleotide sequence ID" value="NZ_FNPB01000001.1"/>
</dbReference>
<evidence type="ECO:0000313" key="1">
    <source>
        <dbReference type="EMBL" id="SDX65495.1"/>
    </source>
</evidence>
<dbReference type="Proteomes" id="UP000199170">
    <property type="component" value="Unassembled WGS sequence"/>
</dbReference>
<name>A0A1H3DGF8_9EURY</name>
<dbReference type="STRING" id="660517.SAMN04487946_101562"/>
<dbReference type="EMBL" id="FNPB01000001">
    <property type="protein sequence ID" value="SDX65495.1"/>
    <property type="molecule type" value="Genomic_DNA"/>
</dbReference>
<protein>
    <submittedName>
        <fullName evidence="1">Uncharacterized protein</fullName>
    </submittedName>
</protein>
<accession>A0A1H3DGF8</accession>
<proteinExistence type="predicted"/>
<keyword evidence="2" id="KW-1185">Reference proteome</keyword>
<dbReference type="AlphaFoldDB" id="A0A1H3DGF8"/>